<feature type="domain" description="HTH lysR-type" evidence="5">
    <location>
        <begin position="1"/>
        <end position="58"/>
    </location>
</feature>
<dbReference type="EMBL" id="JAFBER010000029">
    <property type="protein sequence ID" value="MBM7646776.1"/>
    <property type="molecule type" value="Genomic_DNA"/>
</dbReference>
<dbReference type="PROSITE" id="PS50931">
    <property type="entry name" value="HTH_LYSR"/>
    <property type="match status" value="1"/>
</dbReference>
<comment type="similarity">
    <text evidence="1">Belongs to the LysR transcriptional regulatory family.</text>
</comment>
<evidence type="ECO:0000256" key="4">
    <source>
        <dbReference type="ARBA" id="ARBA00023163"/>
    </source>
</evidence>
<dbReference type="InterPro" id="IPR036390">
    <property type="entry name" value="WH_DNA-bd_sf"/>
</dbReference>
<evidence type="ECO:0000259" key="5">
    <source>
        <dbReference type="PROSITE" id="PS50931"/>
    </source>
</evidence>
<dbReference type="GO" id="GO:0003677">
    <property type="term" value="F:DNA binding"/>
    <property type="evidence" value="ECO:0007669"/>
    <property type="project" value="UniProtKB-KW"/>
</dbReference>
<keyword evidence="4" id="KW-0804">Transcription</keyword>
<dbReference type="PRINTS" id="PR00039">
    <property type="entry name" value="HTHLYSR"/>
</dbReference>
<keyword evidence="2" id="KW-0805">Transcription regulation</keyword>
<keyword evidence="3 6" id="KW-0238">DNA-binding</keyword>
<evidence type="ECO:0000313" key="6">
    <source>
        <dbReference type="EMBL" id="MBM7646776.1"/>
    </source>
</evidence>
<evidence type="ECO:0000256" key="2">
    <source>
        <dbReference type="ARBA" id="ARBA00023015"/>
    </source>
</evidence>
<protein>
    <submittedName>
        <fullName evidence="6">DNA-binding transcriptional LysR family regulator</fullName>
    </submittedName>
</protein>
<sequence>MEIRHLITFKTIIDLGGFTKAAEHLGYAQSTITSHIKALEDELGQPVFNRIGKKVLLTETGNQLLPHALKMLSIYKYIKEISSENGEIQGEIVISAPEVLLIYRLPPVIKAFKETCPKADIQLKHLEPTALYSDLANGNADLAFIVGSNDEFEEALIYEKLNTEPMAAVSPNLSIMNNFNHQVLLYSEKGCCYRQMLDQWILENEMKSEQKIELWSIEAIKQCIICGLGVSVLPYIAIKNELEQGKLTAEKIGGDRMLSTYMAFHKDKWLSPALKVFIDIVKRQSEKWKADVQSIIN</sequence>
<dbReference type="PANTHER" id="PTHR30126:SF100">
    <property type="entry name" value="LYSR-FAMILY TRANSCRIPTIONAL REGULATOR"/>
    <property type="match status" value="1"/>
</dbReference>
<evidence type="ECO:0000313" key="7">
    <source>
        <dbReference type="Proteomes" id="UP000808914"/>
    </source>
</evidence>
<dbReference type="PANTHER" id="PTHR30126">
    <property type="entry name" value="HTH-TYPE TRANSCRIPTIONAL REGULATOR"/>
    <property type="match status" value="1"/>
</dbReference>
<dbReference type="Gene3D" id="3.40.190.290">
    <property type="match status" value="1"/>
</dbReference>
<organism evidence="6 7">
    <name type="scientific">Scopulibacillus daqui</name>
    <dbReference type="NCBI Taxonomy" id="1469162"/>
    <lineage>
        <taxon>Bacteria</taxon>
        <taxon>Bacillati</taxon>
        <taxon>Bacillota</taxon>
        <taxon>Bacilli</taxon>
        <taxon>Bacillales</taxon>
        <taxon>Sporolactobacillaceae</taxon>
        <taxon>Scopulibacillus</taxon>
    </lineage>
</organism>
<evidence type="ECO:0000256" key="3">
    <source>
        <dbReference type="ARBA" id="ARBA00023125"/>
    </source>
</evidence>
<dbReference type="SUPFAM" id="SSF53850">
    <property type="entry name" value="Periplasmic binding protein-like II"/>
    <property type="match status" value="1"/>
</dbReference>
<dbReference type="Pfam" id="PF03466">
    <property type="entry name" value="LysR_substrate"/>
    <property type="match status" value="1"/>
</dbReference>
<dbReference type="InterPro" id="IPR005119">
    <property type="entry name" value="LysR_subst-bd"/>
</dbReference>
<gene>
    <name evidence="6" type="ORF">JOD45_003010</name>
</gene>
<dbReference type="CDD" id="cd05466">
    <property type="entry name" value="PBP2_LTTR_substrate"/>
    <property type="match status" value="1"/>
</dbReference>
<evidence type="ECO:0000256" key="1">
    <source>
        <dbReference type="ARBA" id="ARBA00009437"/>
    </source>
</evidence>
<dbReference type="SUPFAM" id="SSF46785">
    <property type="entry name" value="Winged helix' DNA-binding domain"/>
    <property type="match status" value="1"/>
</dbReference>
<dbReference type="RefSeq" id="WP_205004656.1">
    <property type="nucleotide sequence ID" value="NZ_JAFBER010000029.1"/>
</dbReference>
<dbReference type="InterPro" id="IPR000847">
    <property type="entry name" value="LysR_HTH_N"/>
</dbReference>
<accession>A0ABS2Q3S6</accession>
<comment type="caution">
    <text evidence="6">The sequence shown here is derived from an EMBL/GenBank/DDBJ whole genome shotgun (WGS) entry which is preliminary data.</text>
</comment>
<dbReference type="InterPro" id="IPR036388">
    <property type="entry name" value="WH-like_DNA-bd_sf"/>
</dbReference>
<keyword evidence="7" id="KW-1185">Reference proteome</keyword>
<dbReference type="Proteomes" id="UP000808914">
    <property type="component" value="Unassembled WGS sequence"/>
</dbReference>
<dbReference type="Gene3D" id="1.10.10.10">
    <property type="entry name" value="Winged helix-like DNA-binding domain superfamily/Winged helix DNA-binding domain"/>
    <property type="match status" value="1"/>
</dbReference>
<proteinExistence type="inferred from homology"/>
<reference evidence="6 7" key="1">
    <citation type="submission" date="2021-01" db="EMBL/GenBank/DDBJ databases">
        <title>Genomic Encyclopedia of Type Strains, Phase IV (KMG-IV): sequencing the most valuable type-strain genomes for metagenomic binning, comparative biology and taxonomic classification.</title>
        <authorList>
            <person name="Goeker M."/>
        </authorList>
    </citation>
    <scope>NUCLEOTIDE SEQUENCE [LARGE SCALE GENOMIC DNA]</scope>
    <source>
        <strain evidence="6 7">DSM 28236</strain>
    </source>
</reference>
<name>A0ABS2Q3S6_9BACL</name>
<dbReference type="Pfam" id="PF00126">
    <property type="entry name" value="HTH_1"/>
    <property type="match status" value="1"/>
</dbReference>